<dbReference type="PROSITE" id="PS50011">
    <property type="entry name" value="PROTEIN_KINASE_DOM"/>
    <property type="match status" value="1"/>
</dbReference>
<dbReference type="PANTHER" id="PTHR24350">
    <property type="entry name" value="SERINE/THREONINE-PROTEIN KINASE IAL-RELATED"/>
    <property type="match status" value="1"/>
</dbReference>
<dbReference type="Proteomes" id="UP000654075">
    <property type="component" value="Unassembled WGS sequence"/>
</dbReference>
<evidence type="ECO:0000256" key="4">
    <source>
        <dbReference type="ARBA" id="ARBA00022777"/>
    </source>
</evidence>
<dbReference type="Gene3D" id="1.10.510.10">
    <property type="entry name" value="Transferase(Phosphotransferase) domain 1"/>
    <property type="match status" value="1"/>
</dbReference>
<evidence type="ECO:0000313" key="11">
    <source>
        <dbReference type="EMBL" id="CAE8642527.1"/>
    </source>
</evidence>
<dbReference type="SMART" id="SM00220">
    <property type="entry name" value="S_TKc"/>
    <property type="match status" value="1"/>
</dbReference>
<protein>
    <recommendedName>
        <fullName evidence="10">Protein kinase domain-containing protein</fullName>
    </recommendedName>
</protein>
<keyword evidence="5 7" id="KW-0067">ATP-binding</keyword>
<dbReference type="InterPro" id="IPR000719">
    <property type="entry name" value="Prot_kinase_dom"/>
</dbReference>
<dbReference type="PROSITE" id="PS00107">
    <property type="entry name" value="PROTEIN_KINASE_ATP"/>
    <property type="match status" value="1"/>
</dbReference>
<feature type="domain" description="Protein kinase" evidence="10">
    <location>
        <begin position="34"/>
        <end position="293"/>
    </location>
</feature>
<comment type="caution">
    <text evidence="11">The sequence shown here is derived from an EMBL/GenBank/DDBJ whole genome shotgun (WGS) entry which is preliminary data.</text>
</comment>
<reference evidence="11" key="1">
    <citation type="submission" date="2021-02" db="EMBL/GenBank/DDBJ databases">
        <authorList>
            <person name="Dougan E. K."/>
            <person name="Rhodes N."/>
            <person name="Thang M."/>
            <person name="Chan C."/>
        </authorList>
    </citation>
    <scope>NUCLEOTIDE SEQUENCE</scope>
</reference>
<keyword evidence="12" id="KW-1185">Reference proteome</keyword>
<dbReference type="FunFam" id="3.30.200.20:FF:000042">
    <property type="entry name" value="Aurora kinase A"/>
    <property type="match status" value="1"/>
</dbReference>
<keyword evidence="2" id="KW-0808">Transferase</keyword>
<dbReference type="PROSITE" id="PS00108">
    <property type="entry name" value="PROTEIN_KINASE_ST"/>
    <property type="match status" value="1"/>
</dbReference>
<dbReference type="InterPro" id="IPR030616">
    <property type="entry name" value="Aur-like"/>
</dbReference>
<name>A0A813HVY9_POLGL</name>
<dbReference type="OrthoDB" id="10252171at2759"/>
<evidence type="ECO:0000256" key="2">
    <source>
        <dbReference type="ARBA" id="ARBA00022679"/>
    </source>
</evidence>
<evidence type="ECO:0000256" key="7">
    <source>
        <dbReference type="PIRSR" id="PIRSR630616-2"/>
    </source>
</evidence>
<dbReference type="InterPro" id="IPR008271">
    <property type="entry name" value="Ser/Thr_kinase_AS"/>
</dbReference>
<sequence>MGQAISQDLGPKEEDSGASRSKVLASLAAEDRYFLQKVKLGQGAFGTVWRAVDRQSNAAVAVKQLDKASLPKRGVRRADIDREITVMQAVSHDNVTKLLSHWEDSTNIYLALEYCDGGDFGDKVRERGMELEESQAAEWMWQILSALSALHSRFICHRDIKPDNFMVHGENLKLSDFGLALRLPRDRLLADKCGTPAFMSPEQHRLPRSPMFAAVRLPGCSVLWLRSLLSTLAVFLDLPSIRFSQPRVAPRFKDGHSVAEARESTVAVLLQGRKDPDGFCKPPPYDLLLIPAFPAIRVVPFEPKLRASDGVAQRDPAGNSVRGKRAWFALDNRRLLALQRVAITKLPQLCCVAVRCFETPGGPGARTQSSGQSLERELRKFRTVTEGWAVDVGEREGSCHLWSWREAIAGVTGKDPCLLYVEPISSEELWDAHRWAPEAVSAGDELQRQVQDKEASSEEEVILFRGPKSRTECGNEKSSNSQVCIAGEQSVESWLRSTCVKFLVELWLYAKEEMLAVPCPRSSKGYNHAADIWAAVQIKFVPVEARRLVQQIS</sequence>
<evidence type="ECO:0000256" key="8">
    <source>
        <dbReference type="PIRSR" id="PIRSR630616-3"/>
    </source>
</evidence>
<feature type="active site" description="Proton acceptor" evidence="6">
    <location>
        <position position="159"/>
    </location>
</feature>
<feature type="binding site" evidence="7 9">
    <location>
        <position position="63"/>
    </location>
    <ligand>
        <name>ATP</name>
        <dbReference type="ChEBI" id="CHEBI:30616"/>
    </ligand>
</feature>
<evidence type="ECO:0000256" key="3">
    <source>
        <dbReference type="ARBA" id="ARBA00022741"/>
    </source>
</evidence>
<dbReference type="GO" id="GO:0004674">
    <property type="term" value="F:protein serine/threonine kinase activity"/>
    <property type="evidence" value="ECO:0007669"/>
    <property type="project" value="UniProtKB-KW"/>
</dbReference>
<proteinExistence type="predicted"/>
<feature type="cross-link" description="Glycyl lysine isopeptide (Lys-Gly) (interchain with G-Cter in SUMO2)" evidence="8">
    <location>
        <position position="161"/>
    </location>
</feature>
<dbReference type="InterPro" id="IPR017441">
    <property type="entry name" value="Protein_kinase_ATP_BS"/>
</dbReference>
<organism evidence="11 12">
    <name type="scientific">Polarella glacialis</name>
    <name type="common">Dinoflagellate</name>
    <dbReference type="NCBI Taxonomy" id="89957"/>
    <lineage>
        <taxon>Eukaryota</taxon>
        <taxon>Sar</taxon>
        <taxon>Alveolata</taxon>
        <taxon>Dinophyceae</taxon>
        <taxon>Suessiales</taxon>
        <taxon>Suessiaceae</taxon>
        <taxon>Polarella</taxon>
    </lineage>
</organism>
<evidence type="ECO:0000259" key="10">
    <source>
        <dbReference type="PROSITE" id="PS50011"/>
    </source>
</evidence>
<gene>
    <name evidence="11" type="ORF">PGLA1383_LOCUS57007</name>
</gene>
<evidence type="ECO:0000256" key="1">
    <source>
        <dbReference type="ARBA" id="ARBA00022527"/>
    </source>
</evidence>
<dbReference type="EMBL" id="CAJNNV010033168">
    <property type="protein sequence ID" value="CAE8642527.1"/>
    <property type="molecule type" value="Genomic_DNA"/>
</dbReference>
<keyword evidence="3 7" id="KW-0547">Nucleotide-binding</keyword>
<dbReference type="Pfam" id="PF00069">
    <property type="entry name" value="Pkinase"/>
    <property type="match status" value="1"/>
</dbReference>
<evidence type="ECO:0000256" key="5">
    <source>
        <dbReference type="ARBA" id="ARBA00022840"/>
    </source>
</evidence>
<dbReference type="SUPFAM" id="SSF56112">
    <property type="entry name" value="Protein kinase-like (PK-like)"/>
    <property type="match status" value="1"/>
</dbReference>
<evidence type="ECO:0000256" key="6">
    <source>
        <dbReference type="PIRSR" id="PIRSR630616-1"/>
    </source>
</evidence>
<dbReference type="InterPro" id="IPR011009">
    <property type="entry name" value="Kinase-like_dom_sf"/>
</dbReference>
<dbReference type="AlphaFoldDB" id="A0A813HVY9"/>
<keyword evidence="4" id="KW-0418">Kinase</keyword>
<accession>A0A813HVY9</accession>
<evidence type="ECO:0000313" key="12">
    <source>
        <dbReference type="Proteomes" id="UP000654075"/>
    </source>
</evidence>
<dbReference type="GO" id="GO:0005524">
    <property type="term" value="F:ATP binding"/>
    <property type="evidence" value="ECO:0007669"/>
    <property type="project" value="UniProtKB-UniRule"/>
</dbReference>
<feature type="binding site" evidence="7">
    <location>
        <position position="176"/>
    </location>
    <ligand>
        <name>ATP</name>
        <dbReference type="ChEBI" id="CHEBI:30616"/>
    </ligand>
</feature>
<evidence type="ECO:0000256" key="9">
    <source>
        <dbReference type="PROSITE-ProRule" id="PRU10141"/>
    </source>
</evidence>
<keyword evidence="1" id="KW-0723">Serine/threonine-protein kinase</keyword>